<dbReference type="Proteomes" id="UP001295423">
    <property type="component" value="Unassembled WGS sequence"/>
</dbReference>
<dbReference type="InterPro" id="IPR026906">
    <property type="entry name" value="LRR_5"/>
</dbReference>
<comment type="caution">
    <text evidence="1">The sequence shown here is derived from an EMBL/GenBank/DDBJ whole genome shotgun (WGS) entry which is preliminary data.</text>
</comment>
<reference evidence="1" key="1">
    <citation type="submission" date="2023-08" db="EMBL/GenBank/DDBJ databases">
        <authorList>
            <person name="Audoor S."/>
            <person name="Bilcke G."/>
        </authorList>
    </citation>
    <scope>NUCLEOTIDE SEQUENCE</scope>
</reference>
<evidence type="ECO:0000313" key="2">
    <source>
        <dbReference type="Proteomes" id="UP001295423"/>
    </source>
</evidence>
<keyword evidence="2" id="KW-1185">Reference proteome</keyword>
<sequence>MAAFMECVKLEQVDIPRSLEILGQFAFHRCFSLQEVNMEEGNLRVIGQKAFERCFKLHTISIPSTVESLERKTFKNCDSLRVMKFQNGLKSVADEAFYSCKNLQAVALPGSVESIGLNAFAKCPKLVSLELGDGSRGAAIQNGAFEECSSLTNICLSSESRTSPSSPEDHGERINSFRGCTALEAQYGETNISLALGNRFENLPVHKKCYHASVTTADELAREIESSAQSSPQGNPTHAHLNLVDPFGMTPFHILLSAANCRLDLLQVLVDAYPPHVLGWTDAKGKTAIDYYRQQGWNLNEDSRRILQLALDGWLVGSISSWNGLEVWKSDMSSRVNAIVAAEYDVEAWKSDMWSLVNGPAILAEGKVNERERQLLIEEAPLALLRYERMEATSLLELSLWKMEMKTATGASTDNATRTTSDKDEREAYRIRCGASVLIPNVTTFLCETSLNETNRTKLIGLVIPGNPASIVTPVAGSNKSIVTEIP</sequence>
<dbReference type="PANTHER" id="PTHR45661:SF3">
    <property type="entry name" value="IG-LIKE DOMAIN-CONTAINING PROTEIN"/>
    <property type="match status" value="1"/>
</dbReference>
<protein>
    <submittedName>
        <fullName evidence="1">Uncharacterized protein</fullName>
    </submittedName>
</protein>
<dbReference type="Pfam" id="PF13306">
    <property type="entry name" value="LRR_5"/>
    <property type="match status" value="1"/>
</dbReference>
<name>A0AAD2PWX3_9STRA</name>
<gene>
    <name evidence="1" type="ORF">CYCCA115_LOCUS20193</name>
</gene>
<dbReference type="InterPro" id="IPR053139">
    <property type="entry name" value="Surface_bspA-like"/>
</dbReference>
<dbReference type="EMBL" id="CAKOGP040002147">
    <property type="protein sequence ID" value="CAJ1963500.1"/>
    <property type="molecule type" value="Genomic_DNA"/>
</dbReference>
<dbReference type="InterPro" id="IPR032675">
    <property type="entry name" value="LRR_dom_sf"/>
</dbReference>
<dbReference type="PANTHER" id="PTHR45661">
    <property type="entry name" value="SURFACE ANTIGEN"/>
    <property type="match status" value="1"/>
</dbReference>
<accession>A0AAD2PWX3</accession>
<organism evidence="1 2">
    <name type="scientific">Cylindrotheca closterium</name>
    <dbReference type="NCBI Taxonomy" id="2856"/>
    <lineage>
        <taxon>Eukaryota</taxon>
        <taxon>Sar</taxon>
        <taxon>Stramenopiles</taxon>
        <taxon>Ochrophyta</taxon>
        <taxon>Bacillariophyta</taxon>
        <taxon>Bacillariophyceae</taxon>
        <taxon>Bacillariophycidae</taxon>
        <taxon>Bacillariales</taxon>
        <taxon>Bacillariaceae</taxon>
        <taxon>Cylindrotheca</taxon>
    </lineage>
</organism>
<proteinExistence type="predicted"/>
<evidence type="ECO:0000313" key="1">
    <source>
        <dbReference type="EMBL" id="CAJ1963500.1"/>
    </source>
</evidence>
<dbReference type="SUPFAM" id="SSF52058">
    <property type="entry name" value="L domain-like"/>
    <property type="match status" value="1"/>
</dbReference>
<dbReference type="AlphaFoldDB" id="A0AAD2PWX3"/>
<dbReference type="Gene3D" id="3.80.10.10">
    <property type="entry name" value="Ribonuclease Inhibitor"/>
    <property type="match status" value="1"/>
</dbReference>